<reference evidence="1 2" key="1">
    <citation type="submission" date="2024-10" db="EMBL/GenBank/DDBJ databases">
        <title>The Natural Products Discovery Center: Release of the First 8490 Sequenced Strains for Exploring Actinobacteria Biosynthetic Diversity.</title>
        <authorList>
            <person name="Kalkreuter E."/>
            <person name="Kautsar S.A."/>
            <person name="Yang D."/>
            <person name="Bader C.D."/>
            <person name="Teijaro C.N."/>
            <person name="Fluegel L."/>
            <person name="Davis C.M."/>
            <person name="Simpson J.R."/>
            <person name="Lauterbach L."/>
            <person name="Steele A.D."/>
            <person name="Gui C."/>
            <person name="Meng S."/>
            <person name="Li G."/>
            <person name="Viehrig K."/>
            <person name="Ye F."/>
            <person name="Su P."/>
            <person name="Kiefer A.F."/>
            <person name="Nichols A."/>
            <person name="Cepeda A.J."/>
            <person name="Yan W."/>
            <person name="Fan B."/>
            <person name="Jiang Y."/>
            <person name="Adhikari A."/>
            <person name="Zheng C.-J."/>
            <person name="Schuster L."/>
            <person name="Cowan T.M."/>
            <person name="Smanski M.J."/>
            <person name="Chevrette M.G."/>
            <person name="De Carvalho L.P.S."/>
            <person name="Shen B."/>
        </authorList>
    </citation>
    <scope>NUCLEOTIDE SEQUENCE [LARGE SCALE GENOMIC DNA]</scope>
    <source>
        <strain evidence="1 2">NPDC006488</strain>
    </source>
</reference>
<keyword evidence="2" id="KW-1185">Reference proteome</keyword>
<proteinExistence type="predicted"/>
<comment type="caution">
    <text evidence="1">The sequence shown here is derived from an EMBL/GenBank/DDBJ whole genome shotgun (WGS) entry which is preliminary data.</text>
</comment>
<gene>
    <name evidence="1" type="ORF">ACFYNQ_47585</name>
</gene>
<evidence type="ECO:0008006" key="3">
    <source>
        <dbReference type="Google" id="ProtNLM"/>
    </source>
</evidence>
<protein>
    <recommendedName>
        <fullName evidence="3">Alpha/beta hydrolase</fullName>
    </recommendedName>
</protein>
<sequence length="312" mass="33542">MTTTMVFIHGRGQEFKNPDELRRTWLAGLTAGLIRAGRPGGVLDTIPIAFPFYGNVLYGLTADLARDPLELESIPDGADEPAPLHPYLPKDVGSLEQHLLYDMTRAAGAGPQAGPGGGIELEGMDQVLAEAGRRTLSWNVTRQALLALARHTHVDQDYVSEHLRDVAVYLTRGREQILTTVREGIPATGSLVLVSHSLGTVVACDLLEDTGIRERTTLWVTAGSPLGLEAVQGNLLRPGPHAMSIDWLTAYDPQDIVALGHPLPTSSHPPGQPAWGDVQNTAVNNGDKPHAIDRYLAHPDVAQRIGTAATRL</sequence>
<evidence type="ECO:0000313" key="2">
    <source>
        <dbReference type="Proteomes" id="UP001601303"/>
    </source>
</evidence>
<evidence type="ECO:0000313" key="1">
    <source>
        <dbReference type="EMBL" id="MFE9606186.1"/>
    </source>
</evidence>
<dbReference type="RefSeq" id="WP_388114881.1">
    <property type="nucleotide sequence ID" value="NZ_JBIAHM010000024.1"/>
</dbReference>
<accession>A0ABW6MJB6</accession>
<dbReference type="Proteomes" id="UP001601303">
    <property type="component" value="Unassembled WGS sequence"/>
</dbReference>
<name>A0ABW6MJB6_9ACTN</name>
<organism evidence="1 2">
    <name type="scientific">Streptomyces hokutonensis</name>
    <dbReference type="NCBI Taxonomy" id="1306990"/>
    <lineage>
        <taxon>Bacteria</taxon>
        <taxon>Bacillati</taxon>
        <taxon>Actinomycetota</taxon>
        <taxon>Actinomycetes</taxon>
        <taxon>Kitasatosporales</taxon>
        <taxon>Streptomycetaceae</taxon>
        <taxon>Streptomyces</taxon>
    </lineage>
</organism>
<dbReference type="EMBL" id="JBIAHM010000024">
    <property type="protein sequence ID" value="MFE9606186.1"/>
    <property type="molecule type" value="Genomic_DNA"/>
</dbReference>